<feature type="compositionally biased region" description="Polar residues" evidence="1">
    <location>
        <begin position="208"/>
        <end position="221"/>
    </location>
</feature>
<dbReference type="STRING" id="36166.T1GAZ3"/>
<dbReference type="GO" id="GO:0005886">
    <property type="term" value="C:plasma membrane"/>
    <property type="evidence" value="ECO:0007669"/>
    <property type="project" value="TreeGrafter"/>
</dbReference>
<dbReference type="PANTHER" id="PTHR14879">
    <property type="entry name" value="CASPASE REGULATOR, RING FINGER DOMAIN-CONTAINING"/>
    <property type="match status" value="1"/>
</dbReference>
<feature type="compositionally biased region" description="Polar residues" evidence="1">
    <location>
        <begin position="140"/>
        <end position="154"/>
    </location>
</feature>
<proteinExistence type="predicted"/>
<evidence type="ECO:0000256" key="1">
    <source>
        <dbReference type="SAM" id="MobiDB-lite"/>
    </source>
</evidence>
<dbReference type="SUPFAM" id="SSF68906">
    <property type="entry name" value="SAP domain"/>
    <property type="match status" value="1"/>
</dbReference>
<dbReference type="GO" id="GO:1902042">
    <property type="term" value="P:negative regulation of extrinsic apoptotic signaling pathway via death domain receptors"/>
    <property type="evidence" value="ECO:0007669"/>
    <property type="project" value="TreeGrafter"/>
</dbReference>
<sequence length="244" mass="27205">MTNIYIIFCSKYKLFYFRRFYCTSCLSKRGNTILCERCLIFTRRPLHKVDLLKLKPKDLIFYLQSKHISTAGCVEKEELVNLVLIHAAKNPQMHYSQSQRGSFDDGNPFDNIKQSCQTFFTKISDNLSDNLKDFNFDMKSSSNVTSPTTSEPQKSTTSHSTTTSPSSPTSPTPPTPMSPMMGEWMTTNMSTSKSNNTSEDIPGVHRAPSSNTAAGPSNSMNKRLETVAENSSPGQSGCECSDDE</sequence>
<feature type="compositionally biased region" description="Low complexity" evidence="1">
    <location>
        <begin position="155"/>
        <end position="167"/>
    </location>
</feature>
<feature type="domain" description="RNF34/RFFL SAP" evidence="2">
    <location>
        <begin position="50"/>
        <end position="86"/>
    </location>
</feature>
<reference evidence="4" key="1">
    <citation type="submission" date="2013-02" db="EMBL/GenBank/DDBJ databases">
        <authorList>
            <person name="Hughes D."/>
        </authorList>
    </citation>
    <scope>NUCLEOTIDE SEQUENCE</scope>
    <source>
        <strain>Durham</strain>
        <strain evidence="4">NC isolate 2 -- Noor lab</strain>
    </source>
</reference>
<dbReference type="InterPro" id="IPR057299">
    <property type="entry name" value="RNF34_RFFL_SAP"/>
</dbReference>
<feature type="compositionally biased region" description="Low complexity" evidence="1">
    <location>
        <begin position="178"/>
        <end position="198"/>
    </location>
</feature>
<dbReference type="Pfam" id="PF23632">
    <property type="entry name" value="SAP_RNF34_RFFL"/>
    <property type="match status" value="1"/>
</dbReference>
<feature type="region of interest" description="Disordered" evidence="1">
    <location>
        <begin position="140"/>
        <end position="244"/>
    </location>
</feature>
<dbReference type="HOGENOM" id="CLU_1140395_0_0_1"/>
<dbReference type="Gene3D" id="1.10.720.140">
    <property type="match status" value="1"/>
</dbReference>
<organism evidence="3 4">
    <name type="scientific">Megaselia scalaris</name>
    <name type="common">Humpbacked fly</name>
    <name type="synonym">Phora scalaris</name>
    <dbReference type="NCBI Taxonomy" id="36166"/>
    <lineage>
        <taxon>Eukaryota</taxon>
        <taxon>Metazoa</taxon>
        <taxon>Ecdysozoa</taxon>
        <taxon>Arthropoda</taxon>
        <taxon>Hexapoda</taxon>
        <taxon>Insecta</taxon>
        <taxon>Pterygota</taxon>
        <taxon>Neoptera</taxon>
        <taxon>Endopterygota</taxon>
        <taxon>Diptera</taxon>
        <taxon>Brachycera</taxon>
        <taxon>Muscomorpha</taxon>
        <taxon>Platypezoidea</taxon>
        <taxon>Phoridae</taxon>
        <taxon>Megaseliini</taxon>
        <taxon>Megaselia</taxon>
    </lineage>
</organism>
<keyword evidence="4" id="KW-1185">Reference proteome</keyword>
<dbReference type="InterPro" id="IPR051728">
    <property type="entry name" value="RING-FYVE_E3_ubiquitin-ligase"/>
</dbReference>
<feature type="compositionally biased region" description="Pro residues" evidence="1">
    <location>
        <begin position="168"/>
        <end position="177"/>
    </location>
</feature>
<dbReference type="Proteomes" id="UP000015102">
    <property type="component" value="Unassembled WGS sequence"/>
</dbReference>
<evidence type="ECO:0000313" key="3">
    <source>
        <dbReference type="EnsemblMetazoa" id="MESCA000411-PA"/>
    </source>
</evidence>
<reference evidence="3" key="2">
    <citation type="submission" date="2015-06" db="UniProtKB">
        <authorList>
            <consortium name="EnsemblMetazoa"/>
        </authorList>
    </citation>
    <scope>IDENTIFICATION</scope>
</reference>
<accession>T1GAZ3</accession>
<dbReference type="AlphaFoldDB" id="T1GAZ3"/>
<evidence type="ECO:0000313" key="4">
    <source>
        <dbReference type="Proteomes" id="UP000015102"/>
    </source>
</evidence>
<dbReference type="EnsemblMetazoa" id="MESCA000411-RA">
    <property type="protein sequence ID" value="MESCA000411-PA"/>
    <property type="gene ID" value="MESCA000411"/>
</dbReference>
<dbReference type="GO" id="GO:0070936">
    <property type="term" value="P:protein K48-linked ubiquitination"/>
    <property type="evidence" value="ECO:0007669"/>
    <property type="project" value="TreeGrafter"/>
</dbReference>
<dbReference type="GO" id="GO:0005737">
    <property type="term" value="C:cytoplasm"/>
    <property type="evidence" value="ECO:0007669"/>
    <property type="project" value="TreeGrafter"/>
</dbReference>
<dbReference type="EMBL" id="CAQQ02116845">
    <property type="status" value="NOT_ANNOTATED_CDS"/>
    <property type="molecule type" value="Genomic_DNA"/>
</dbReference>
<dbReference type="PANTHER" id="PTHR14879:SF15">
    <property type="entry name" value="E3 UBIQUITIN-PROTEIN LIGASE RIFIFYLIN-LIKE PROTEIN"/>
    <property type="match status" value="1"/>
</dbReference>
<name>T1GAZ3_MEGSC</name>
<evidence type="ECO:0000259" key="2">
    <source>
        <dbReference type="Pfam" id="PF23632"/>
    </source>
</evidence>
<protein>
    <recommendedName>
        <fullName evidence="2">RNF34/RFFL SAP domain-containing protein</fullName>
    </recommendedName>
</protein>
<dbReference type="GO" id="GO:0043161">
    <property type="term" value="P:proteasome-mediated ubiquitin-dependent protein catabolic process"/>
    <property type="evidence" value="ECO:0007669"/>
    <property type="project" value="TreeGrafter"/>
</dbReference>
<dbReference type="GO" id="GO:0061630">
    <property type="term" value="F:ubiquitin protein ligase activity"/>
    <property type="evidence" value="ECO:0007669"/>
    <property type="project" value="TreeGrafter"/>
</dbReference>
<dbReference type="InterPro" id="IPR036361">
    <property type="entry name" value="SAP_dom_sf"/>
</dbReference>